<dbReference type="Proteomes" id="UP000031586">
    <property type="component" value="Unassembled WGS sequence"/>
</dbReference>
<name>A0A0C1Z396_9VIBR</name>
<comment type="caution">
    <text evidence="1">The sequence shown here is derived from an EMBL/GenBank/DDBJ whole genome shotgun (WGS) entry which is preliminary data.</text>
</comment>
<dbReference type="PATRIC" id="fig|1229493.5.peg.3160"/>
<organism evidence="1 2">
    <name type="scientific">Vibrio owensii CAIM 1854 = LMG 25443</name>
    <dbReference type="NCBI Taxonomy" id="1229493"/>
    <lineage>
        <taxon>Bacteria</taxon>
        <taxon>Pseudomonadati</taxon>
        <taxon>Pseudomonadota</taxon>
        <taxon>Gammaproteobacteria</taxon>
        <taxon>Vibrionales</taxon>
        <taxon>Vibrionaceae</taxon>
        <taxon>Vibrio</taxon>
    </lineage>
</organism>
<evidence type="ECO:0000313" key="1">
    <source>
        <dbReference type="EMBL" id="KIF51525.1"/>
    </source>
</evidence>
<protein>
    <submittedName>
        <fullName evidence="1">Uncharacterized protein</fullName>
    </submittedName>
</protein>
<dbReference type="RefSeq" id="WP_020197609.1">
    <property type="nucleotide sequence ID" value="NZ_BAOH01000131.1"/>
</dbReference>
<evidence type="ECO:0000313" key="2">
    <source>
        <dbReference type="Proteomes" id="UP000031586"/>
    </source>
</evidence>
<gene>
    <name evidence="1" type="ORF">H735_19170</name>
</gene>
<sequence length="66" mass="7801">MLYDELIDTHNDAILNYSLTQVQQDEEAAIWLTILAFEKLWLQMEANDLPADISTWLRHKVDDLLR</sequence>
<proteinExistence type="predicted"/>
<dbReference type="AlphaFoldDB" id="A0A0C1Z396"/>
<dbReference type="EMBL" id="JPRD01000035">
    <property type="protein sequence ID" value="KIF51525.1"/>
    <property type="molecule type" value="Genomic_DNA"/>
</dbReference>
<accession>A0A0C1Z396</accession>
<reference evidence="1 2" key="1">
    <citation type="submission" date="2014-07" db="EMBL/GenBank/DDBJ databases">
        <title>Unique and conserved regions in Vibrio harveyi and related species in comparison with the shrimp pathogen Vibrio harveyi CAIM 1792.</title>
        <authorList>
            <person name="Espinoza-Valles I."/>
            <person name="Vora G."/>
            <person name="Leekitcharoenphon P."/>
            <person name="Ussery D."/>
            <person name="Hoj L."/>
            <person name="Gomez-Gil B."/>
        </authorList>
    </citation>
    <scope>NUCLEOTIDE SEQUENCE [LARGE SCALE GENOMIC DNA]</scope>
    <source>
        <strain evidence="2">CAIM 1854 / LMG 25443</strain>
    </source>
</reference>